<evidence type="ECO:0000259" key="1">
    <source>
        <dbReference type="Pfam" id="PF08887"/>
    </source>
</evidence>
<feature type="domain" description="GAD-related" evidence="1">
    <location>
        <begin position="12"/>
        <end position="86"/>
    </location>
</feature>
<comment type="caution">
    <text evidence="3">The sequence shown here is derived from an EMBL/GenBank/DDBJ whole genome shotgun (WGS) entry which is preliminary data.</text>
</comment>
<protein>
    <submittedName>
        <fullName evidence="3">DUF1851 domain-containing protein</fullName>
    </submittedName>
</protein>
<dbReference type="Pfam" id="PF08906">
    <property type="entry name" value="T6SS_Tdi1_C"/>
    <property type="match status" value="1"/>
</dbReference>
<sequence>MSNNVFEGFILEEKIDKEVIDKYKEKIPEQITEIWRQYGFGSILKGYLKLVNPDVFEELLKDVYIRSEVAIPLFATSMGDIIVWEKGRYLNLLNFRKGNVNVISAGFNFFLDDLNDNSFIVEELEWNPYPEAVDKYGEPDFDECFGYTPLLGLGGPDKVENLKKVKLMEHIYLITQFMGPIE</sequence>
<proteinExistence type="predicted"/>
<dbReference type="InterPro" id="IPR014983">
    <property type="entry name" value="GAD-rel"/>
</dbReference>
<dbReference type="EMBL" id="JARNBH010000027">
    <property type="protein sequence ID" value="MEC0276077.1"/>
    <property type="molecule type" value="Genomic_DNA"/>
</dbReference>
<accession>A0AAW9NLL0</accession>
<gene>
    <name evidence="3" type="ORF">P4706_23895</name>
</gene>
<feature type="domain" description="T6SS immunity protein Tdi1 C-terminal" evidence="2">
    <location>
        <begin position="106"/>
        <end position="177"/>
    </location>
</feature>
<keyword evidence="4" id="KW-1185">Reference proteome</keyword>
<dbReference type="InterPro" id="IPR015002">
    <property type="entry name" value="T6SS_Tdi1_C"/>
</dbReference>
<evidence type="ECO:0000259" key="2">
    <source>
        <dbReference type="Pfam" id="PF08906"/>
    </source>
</evidence>
<dbReference type="Proteomes" id="UP001307168">
    <property type="component" value="Unassembled WGS sequence"/>
</dbReference>
<dbReference type="Pfam" id="PF08887">
    <property type="entry name" value="GAD-like"/>
    <property type="match status" value="1"/>
</dbReference>
<dbReference type="AlphaFoldDB" id="A0AAW9NLL0"/>
<name>A0AAW9NLL0_9BACI</name>
<evidence type="ECO:0000313" key="4">
    <source>
        <dbReference type="Proteomes" id="UP001307168"/>
    </source>
</evidence>
<dbReference type="RefSeq" id="WP_367407932.1">
    <property type="nucleotide sequence ID" value="NZ_JARNBH010000027.1"/>
</dbReference>
<evidence type="ECO:0000313" key="3">
    <source>
        <dbReference type="EMBL" id="MEC0276077.1"/>
    </source>
</evidence>
<reference evidence="3 4" key="1">
    <citation type="submission" date="2023-03" db="EMBL/GenBank/DDBJ databases">
        <title>Bacillus Genome Sequencing.</title>
        <authorList>
            <person name="Dunlap C."/>
        </authorList>
    </citation>
    <scope>NUCLEOTIDE SEQUENCE [LARGE SCALE GENOMIC DNA]</scope>
    <source>
        <strain evidence="3 4">B-41290</strain>
    </source>
</reference>
<organism evidence="3 4">
    <name type="scientific">Peribacillus castrilensis</name>
    <dbReference type="NCBI Taxonomy" id="2897690"/>
    <lineage>
        <taxon>Bacteria</taxon>
        <taxon>Bacillati</taxon>
        <taxon>Bacillota</taxon>
        <taxon>Bacilli</taxon>
        <taxon>Bacillales</taxon>
        <taxon>Bacillaceae</taxon>
        <taxon>Peribacillus</taxon>
    </lineage>
</organism>